<dbReference type="InterPro" id="IPR020845">
    <property type="entry name" value="AMP-binding_CS"/>
</dbReference>
<dbReference type="PROSITE" id="PS00455">
    <property type="entry name" value="AMP_BINDING"/>
    <property type="match status" value="1"/>
</dbReference>
<evidence type="ECO:0000259" key="4">
    <source>
        <dbReference type="Pfam" id="PF13193"/>
    </source>
</evidence>
<dbReference type="InterPro" id="IPR000873">
    <property type="entry name" value="AMP-dep_synth/lig_dom"/>
</dbReference>
<dbReference type="InterPro" id="IPR025110">
    <property type="entry name" value="AMP-bd_C"/>
</dbReference>
<keyword evidence="2" id="KW-0436">Ligase</keyword>
<evidence type="ECO:0000256" key="2">
    <source>
        <dbReference type="ARBA" id="ARBA00022598"/>
    </source>
</evidence>
<evidence type="ECO:0000256" key="1">
    <source>
        <dbReference type="ARBA" id="ARBA00006432"/>
    </source>
</evidence>
<reference evidence="5 6" key="1">
    <citation type="submission" date="2018-11" db="EMBL/GenBank/DDBJ databases">
        <title>Sequencing the genomes of 1000 actinobacteria strains.</title>
        <authorList>
            <person name="Klenk H.-P."/>
        </authorList>
    </citation>
    <scope>NUCLEOTIDE SEQUENCE [LARGE SCALE GENOMIC DNA]</scope>
    <source>
        <strain evidence="5 6">DSM 44781</strain>
    </source>
</reference>
<evidence type="ECO:0000259" key="3">
    <source>
        <dbReference type="Pfam" id="PF00501"/>
    </source>
</evidence>
<dbReference type="FunFam" id="3.30.300.30:FF:000008">
    <property type="entry name" value="2,3-dihydroxybenzoate-AMP ligase"/>
    <property type="match status" value="1"/>
</dbReference>
<proteinExistence type="inferred from homology"/>
<dbReference type="Gene3D" id="3.40.50.12780">
    <property type="entry name" value="N-terminal domain of ligase-like"/>
    <property type="match status" value="1"/>
</dbReference>
<name>A0A3N4R5S8_9ACTN</name>
<feature type="domain" description="AMP-dependent synthetase/ligase" evidence="3">
    <location>
        <begin position="12"/>
        <end position="372"/>
    </location>
</feature>
<dbReference type="PANTHER" id="PTHR43767:SF1">
    <property type="entry name" value="NONRIBOSOMAL PEPTIDE SYNTHASE PES1 (EUROFUNG)-RELATED"/>
    <property type="match status" value="1"/>
</dbReference>
<gene>
    <name evidence="5" type="ORF">EDD38_5659</name>
</gene>
<dbReference type="RefSeq" id="WP_123820351.1">
    <property type="nucleotide sequence ID" value="NZ_RKQG01000002.1"/>
</dbReference>
<protein>
    <submittedName>
        <fullName evidence="5">Fatty-acyl-CoA synthase</fullName>
    </submittedName>
</protein>
<keyword evidence="6" id="KW-1185">Reference proteome</keyword>
<dbReference type="InterPro" id="IPR050237">
    <property type="entry name" value="ATP-dep_AMP-bd_enzyme"/>
</dbReference>
<dbReference type="PANTHER" id="PTHR43767">
    <property type="entry name" value="LONG-CHAIN-FATTY-ACID--COA LIGASE"/>
    <property type="match status" value="1"/>
</dbReference>
<comment type="caution">
    <text evidence="5">The sequence shown here is derived from an EMBL/GenBank/DDBJ whole genome shotgun (WGS) entry which is preliminary data.</text>
</comment>
<dbReference type="NCBIfam" id="NF004837">
    <property type="entry name" value="PRK06187.1"/>
    <property type="match status" value="1"/>
</dbReference>
<dbReference type="Pfam" id="PF13193">
    <property type="entry name" value="AMP-binding_C"/>
    <property type="match status" value="1"/>
</dbReference>
<dbReference type="AlphaFoldDB" id="A0A3N4R5S8"/>
<dbReference type="CDD" id="cd17631">
    <property type="entry name" value="FACL_FadD13-like"/>
    <property type="match status" value="1"/>
</dbReference>
<organism evidence="5 6">
    <name type="scientific">Kitasatospora cineracea</name>
    <dbReference type="NCBI Taxonomy" id="88074"/>
    <lineage>
        <taxon>Bacteria</taxon>
        <taxon>Bacillati</taxon>
        <taxon>Actinomycetota</taxon>
        <taxon>Actinomycetes</taxon>
        <taxon>Kitasatosporales</taxon>
        <taxon>Streptomycetaceae</taxon>
        <taxon>Kitasatospora</taxon>
    </lineage>
</organism>
<dbReference type="GO" id="GO:0016878">
    <property type="term" value="F:acid-thiol ligase activity"/>
    <property type="evidence" value="ECO:0007669"/>
    <property type="project" value="UniProtKB-ARBA"/>
</dbReference>
<sequence>MRNHGIGSWPARRARRSPDRVALLHRDRPVTYRELHERVLRAANGLRTLGVRGGDRVAYLGGNHPAFLETLFACGLLGAVFVPLNTRLAGPELAHVLTDSGSSVLVHAPGHAQVVAGLRTGTPVRRFVALEAARPAAGDTGYEELLAAPPEPVDLPVGHQDPCLIMYTSGTTGRPKGAVLTHGNVVWNCMNLLVDLDLGSDGVSLVHAPLFHAAALNLICLPTLLKGGKVLLEDGFDPRRALELIERERVDFVFAVPTMHEATAAAPGWATADLSSLRIVLSGGAPAADRTVRAYLDRGLPFVQGYGMTESSPCATVLEPERAAAKAGSVGAVNFFSDLRVAGPDPAGAAGAADGEQGELLLEGPNVMAGYWGDPDATDAVLSGGWLRTGDVGVRDGDGCVRIVDRLKNMIISGGENIYPAEVENVLHGHPAVAECAVFGVPDPKWGESGHAAVVLRPGARADGPELLEFLRGRLAGYKVPRAVRFLPALPRNALGKLLRHRLAELP</sequence>
<comment type="similarity">
    <text evidence="1">Belongs to the ATP-dependent AMP-binding enzyme family.</text>
</comment>
<dbReference type="Proteomes" id="UP000266906">
    <property type="component" value="Unassembled WGS sequence"/>
</dbReference>
<dbReference type="SUPFAM" id="SSF56801">
    <property type="entry name" value="Acetyl-CoA synthetase-like"/>
    <property type="match status" value="1"/>
</dbReference>
<feature type="domain" description="AMP-binding enzyme C-terminal" evidence="4">
    <location>
        <begin position="422"/>
        <end position="497"/>
    </location>
</feature>
<dbReference type="Pfam" id="PF00501">
    <property type="entry name" value="AMP-binding"/>
    <property type="match status" value="1"/>
</dbReference>
<evidence type="ECO:0000313" key="5">
    <source>
        <dbReference type="EMBL" id="RPE28522.1"/>
    </source>
</evidence>
<accession>A0A3N4R5S8</accession>
<evidence type="ECO:0000313" key="6">
    <source>
        <dbReference type="Proteomes" id="UP000266906"/>
    </source>
</evidence>
<dbReference type="InterPro" id="IPR045851">
    <property type="entry name" value="AMP-bd_C_sf"/>
</dbReference>
<dbReference type="EMBL" id="RKQG01000002">
    <property type="protein sequence ID" value="RPE28522.1"/>
    <property type="molecule type" value="Genomic_DNA"/>
</dbReference>
<dbReference type="Gene3D" id="3.30.300.30">
    <property type="match status" value="1"/>
</dbReference>
<dbReference type="InterPro" id="IPR042099">
    <property type="entry name" value="ANL_N_sf"/>
</dbReference>